<dbReference type="Proteomes" id="UP001065682">
    <property type="component" value="Unassembled WGS sequence"/>
</dbReference>
<sequence length="121" mass="13786">MEPLDGEQHRQLLNIGTQRVIGKILLLQDLYGHVRLLEQANQNPDQMALTRVVLKQVSKNVCKDLEELFERYQDPIFRKTRNAIGSAGTSLDDGNYVAGIKATYEGFEDLTAMVEKKVFNY</sequence>
<dbReference type="EMBL" id="VHLL01000007">
    <property type="protein sequence ID" value="MCT8337964.1"/>
    <property type="molecule type" value="Genomic_DNA"/>
</dbReference>
<proteinExistence type="predicted"/>
<evidence type="ECO:0000313" key="2">
    <source>
        <dbReference type="Proteomes" id="UP001065682"/>
    </source>
</evidence>
<protein>
    <submittedName>
        <fullName evidence="1">Uncharacterized protein</fullName>
    </submittedName>
</protein>
<accession>A0A9E5DEP4</accession>
<gene>
    <name evidence="1" type="ORF">FKB36_10835</name>
</gene>
<evidence type="ECO:0000313" key="1">
    <source>
        <dbReference type="EMBL" id="MCT8337964.1"/>
    </source>
</evidence>
<comment type="caution">
    <text evidence="1">The sequence shown here is derived from an EMBL/GenBank/DDBJ whole genome shotgun (WGS) entry which is preliminary data.</text>
</comment>
<dbReference type="RefSeq" id="WP_261598089.1">
    <property type="nucleotide sequence ID" value="NZ_VHLL01000007.1"/>
</dbReference>
<reference evidence="1" key="1">
    <citation type="submission" date="2019-06" db="EMBL/GenBank/DDBJ databases">
        <title>Methanoculleus strain from Tamsui River, Taipei, Taiwan.</title>
        <authorList>
            <person name="You Y.-T."/>
            <person name="Chen S.-C."/>
            <person name="Lai S.-J."/>
            <person name="Lee Y.-C."/>
            <person name="Lai M.-C."/>
        </authorList>
    </citation>
    <scope>NUCLEOTIDE SEQUENCE</scope>
    <source>
        <strain evidence="1">Afa-1</strain>
    </source>
</reference>
<organism evidence="1 2">
    <name type="scientific">Methanoculleus formosensis</name>
    <dbReference type="NCBI Taxonomy" id="2590886"/>
    <lineage>
        <taxon>Archaea</taxon>
        <taxon>Methanobacteriati</taxon>
        <taxon>Methanobacteriota</taxon>
        <taxon>Stenosarchaea group</taxon>
        <taxon>Methanomicrobia</taxon>
        <taxon>Methanomicrobiales</taxon>
        <taxon>Methanomicrobiaceae</taxon>
        <taxon>Methanoculleus</taxon>
    </lineage>
</organism>
<keyword evidence="2" id="KW-1185">Reference proteome</keyword>
<name>A0A9E5DEP4_9EURY</name>
<dbReference type="AlphaFoldDB" id="A0A9E5DEP4"/>